<reference evidence="1" key="1">
    <citation type="journal article" date="2022" name="Int. J. Mol. Sci.">
        <title>Draft Genome of Tanacetum Coccineum: Genomic Comparison of Closely Related Tanacetum-Family Plants.</title>
        <authorList>
            <person name="Yamashiro T."/>
            <person name="Shiraishi A."/>
            <person name="Nakayama K."/>
            <person name="Satake H."/>
        </authorList>
    </citation>
    <scope>NUCLEOTIDE SEQUENCE</scope>
</reference>
<dbReference type="Proteomes" id="UP001151760">
    <property type="component" value="Unassembled WGS sequence"/>
</dbReference>
<name>A0ABQ5AWP2_9ASTR</name>
<dbReference type="EMBL" id="BQNB010012722">
    <property type="protein sequence ID" value="GJT07085.1"/>
    <property type="molecule type" value="Genomic_DNA"/>
</dbReference>
<reference evidence="1" key="2">
    <citation type="submission" date="2022-01" db="EMBL/GenBank/DDBJ databases">
        <authorList>
            <person name="Yamashiro T."/>
            <person name="Shiraishi A."/>
            <person name="Satake H."/>
            <person name="Nakayama K."/>
        </authorList>
    </citation>
    <scope>NUCLEOTIDE SEQUENCE</scope>
</reference>
<organism evidence="1 2">
    <name type="scientific">Tanacetum coccineum</name>
    <dbReference type="NCBI Taxonomy" id="301880"/>
    <lineage>
        <taxon>Eukaryota</taxon>
        <taxon>Viridiplantae</taxon>
        <taxon>Streptophyta</taxon>
        <taxon>Embryophyta</taxon>
        <taxon>Tracheophyta</taxon>
        <taxon>Spermatophyta</taxon>
        <taxon>Magnoliopsida</taxon>
        <taxon>eudicotyledons</taxon>
        <taxon>Gunneridae</taxon>
        <taxon>Pentapetalae</taxon>
        <taxon>asterids</taxon>
        <taxon>campanulids</taxon>
        <taxon>Asterales</taxon>
        <taxon>Asteraceae</taxon>
        <taxon>Asteroideae</taxon>
        <taxon>Anthemideae</taxon>
        <taxon>Anthemidinae</taxon>
        <taxon>Tanacetum</taxon>
    </lineage>
</organism>
<comment type="caution">
    <text evidence="1">The sequence shown here is derived from an EMBL/GenBank/DDBJ whole genome shotgun (WGS) entry which is preliminary data.</text>
</comment>
<gene>
    <name evidence="1" type="ORF">Tco_0841547</name>
</gene>
<evidence type="ECO:0000313" key="1">
    <source>
        <dbReference type="EMBL" id="GJT07085.1"/>
    </source>
</evidence>
<sequence length="526" mass="59389">MEYNDPSPSSLYYRNEGGIKPTLNRVRFYSFSVLNLAILPRSTTRNEVKNEDKEDEDEQSWSLFHGGGADVLLYSWDYGRDVSVDLTCSSPLTQTGMIDFVPGRAVVDAAQRKREADTVSLLKRIRKFSTTQDIGARAAVHIFNRISFSIAKGVGAQIVRMKALLEEHGLAAALKELPAATIAAYDNVIQKKAYSALILCLDDREDDRSKRVMVVKGLYVRVCGDEEVSIITRNLKVLSGLKIRNLVMELMGFGTSVDVMGMRIQRTGKVQIQMRDGSSFVLDNVRSPSSAIGFKTPIDMLGFFGWLASIKQGMLEPVKVKCIFLGYRKRYGFSTRSLQGVEFKVEPREESYIEVNSMGMTIIVAECTEVKNSIFVFYYHLARDREQHSTHELFSYREDSNEAAFAVAEAEKIMHMNDMVVLARYASLDLGYQGLLDRAKEKCTMVWRSSGTEWYTLRVVYQGTVMWKEKNGKWSCIYAVGSQEYQMVCTRLDIASADVDRSMPIGFRSFTVRVGLIQGCEEAEKL</sequence>
<protein>
    <submittedName>
        <fullName evidence="1">Uncharacterized protein</fullName>
    </submittedName>
</protein>
<proteinExistence type="predicted"/>
<evidence type="ECO:0000313" key="2">
    <source>
        <dbReference type="Proteomes" id="UP001151760"/>
    </source>
</evidence>
<keyword evidence="2" id="KW-1185">Reference proteome</keyword>
<accession>A0ABQ5AWP2</accession>